<feature type="compositionally biased region" description="Basic residues" evidence="1">
    <location>
        <begin position="27"/>
        <end position="41"/>
    </location>
</feature>
<proteinExistence type="predicted"/>
<organism evidence="2 3">
    <name type="scientific">Halogranum salarium B-1</name>
    <dbReference type="NCBI Taxonomy" id="1210908"/>
    <lineage>
        <taxon>Archaea</taxon>
        <taxon>Methanobacteriati</taxon>
        <taxon>Methanobacteriota</taxon>
        <taxon>Stenosarchaea group</taxon>
        <taxon>Halobacteria</taxon>
        <taxon>Halobacteriales</taxon>
        <taxon>Haloferacaceae</taxon>
    </lineage>
</organism>
<dbReference type="EMBL" id="ALJD01000009">
    <property type="protein sequence ID" value="EJN58212.1"/>
    <property type="molecule type" value="Genomic_DNA"/>
</dbReference>
<feature type="region of interest" description="Disordered" evidence="1">
    <location>
        <begin position="1"/>
        <end position="41"/>
    </location>
</feature>
<feature type="compositionally biased region" description="Basic and acidic residues" evidence="1">
    <location>
        <begin position="1"/>
        <end position="26"/>
    </location>
</feature>
<dbReference type="Proteomes" id="UP000007813">
    <property type="component" value="Unassembled WGS sequence"/>
</dbReference>
<name>J3EUU2_9EURY</name>
<sequence length="41" mass="5044">MSDCQKREESRFVEETSVERPGENREARRRFGKRTRGFIRR</sequence>
<gene>
    <name evidence="2" type="ORF">HSB1_36290</name>
</gene>
<protein>
    <submittedName>
        <fullName evidence="2">Uncharacterized protein</fullName>
    </submittedName>
</protein>
<comment type="caution">
    <text evidence="2">The sequence shown here is derived from an EMBL/GenBank/DDBJ whole genome shotgun (WGS) entry which is preliminary data.</text>
</comment>
<reference evidence="2 3" key="1">
    <citation type="journal article" date="2012" name="J. Bacteriol.">
        <title>Draft Genome Sequence of the Extremely Halophilic Archaeon Halogranum salarium B-1T.</title>
        <authorList>
            <person name="Kim K.K."/>
            <person name="Lee K.C."/>
            <person name="Lee J.S."/>
        </authorList>
    </citation>
    <scope>NUCLEOTIDE SEQUENCE [LARGE SCALE GENOMIC DNA]</scope>
    <source>
        <strain evidence="2 3">B-1</strain>
    </source>
</reference>
<evidence type="ECO:0000313" key="2">
    <source>
        <dbReference type="EMBL" id="EJN58212.1"/>
    </source>
</evidence>
<evidence type="ECO:0000313" key="3">
    <source>
        <dbReference type="Proteomes" id="UP000007813"/>
    </source>
</evidence>
<evidence type="ECO:0000256" key="1">
    <source>
        <dbReference type="SAM" id="MobiDB-lite"/>
    </source>
</evidence>
<dbReference type="AlphaFoldDB" id="J3EUU2"/>
<accession>J3EUU2</accession>